<dbReference type="GO" id="GO:0022857">
    <property type="term" value="F:transmembrane transporter activity"/>
    <property type="evidence" value="ECO:0007669"/>
    <property type="project" value="InterPro"/>
</dbReference>
<dbReference type="Proteomes" id="UP001153365">
    <property type="component" value="Unassembled WGS sequence"/>
</dbReference>
<feature type="transmembrane region" description="Helical" evidence="6">
    <location>
        <begin position="108"/>
        <end position="128"/>
    </location>
</feature>
<dbReference type="SUPFAM" id="SSF103473">
    <property type="entry name" value="MFS general substrate transporter"/>
    <property type="match status" value="1"/>
</dbReference>
<evidence type="ECO:0000256" key="3">
    <source>
        <dbReference type="ARBA" id="ARBA00022692"/>
    </source>
</evidence>
<keyword evidence="2" id="KW-0813">Transport</keyword>
<sequence>MVYALQYRPSSLKDDKALSPESLSESFSPQNQLFTPSTSLEDFKSYRYTVGELQKTYHEGGIEEKRLVRKIDKHILTCICGLYFLNYLDRSNIGNAKVGGMEEGLGLTSTQYSVSLLIFAIGYLLAEIPSNMVLTRIRPSIYLPMMTMAWGFVAAMISLVNSASGLIAARFVLGFVESGFFPGILYYLSSWYRKRELAKRIALIYVGGILSGAFGGLIAGALISVLNGARNIAGWRWLFIIEGSATMLASLVVVWFLPDFPSSTSWLPPEERELARFRKTFDRPNLRDAEPESKLTHKEALLSVLKDPRSYLFTLIYTMIQGATTITYFIPTITLSMGFVGSDAQFMTIPFYVVAALFAVAVAFMADKAQNRPLFIIGPLSLAAFSYFICAFTQNHVARYMFLCLGFSAVYGALPVSLAWLSETIDYPDEKRAIAQAFVNMIANLALLYGSFLWPSSSSPGYSLGFGMMAGFCSAGAIAAFATHLVLLNENKKDQTLEHESPEDEDKVRFTDRVREIYSRWYL</sequence>
<gene>
    <name evidence="8" type="ORF">PPACK8108_LOCUS86</name>
</gene>
<organism evidence="8 9">
    <name type="scientific">Phakopsora pachyrhizi</name>
    <name type="common">Asian soybean rust disease fungus</name>
    <dbReference type="NCBI Taxonomy" id="170000"/>
    <lineage>
        <taxon>Eukaryota</taxon>
        <taxon>Fungi</taxon>
        <taxon>Dikarya</taxon>
        <taxon>Basidiomycota</taxon>
        <taxon>Pucciniomycotina</taxon>
        <taxon>Pucciniomycetes</taxon>
        <taxon>Pucciniales</taxon>
        <taxon>Phakopsoraceae</taxon>
        <taxon>Phakopsora</taxon>
    </lineage>
</organism>
<dbReference type="Gene3D" id="1.20.1250.20">
    <property type="entry name" value="MFS general substrate transporter like domains"/>
    <property type="match status" value="2"/>
</dbReference>
<dbReference type="AlphaFoldDB" id="A0AAV0ACT6"/>
<feature type="transmembrane region" description="Helical" evidence="6">
    <location>
        <begin position="235"/>
        <end position="257"/>
    </location>
</feature>
<feature type="transmembrane region" description="Helical" evidence="6">
    <location>
        <begin position="466"/>
        <end position="488"/>
    </location>
</feature>
<feature type="transmembrane region" description="Helical" evidence="6">
    <location>
        <begin position="400"/>
        <end position="421"/>
    </location>
</feature>
<dbReference type="InterPro" id="IPR011701">
    <property type="entry name" value="MFS"/>
</dbReference>
<keyword evidence="3 6" id="KW-0812">Transmembrane</keyword>
<keyword evidence="9" id="KW-1185">Reference proteome</keyword>
<feature type="transmembrane region" description="Helical" evidence="6">
    <location>
        <begin position="311"/>
        <end position="329"/>
    </location>
</feature>
<dbReference type="PROSITE" id="PS50850">
    <property type="entry name" value="MFS"/>
    <property type="match status" value="1"/>
</dbReference>
<dbReference type="InterPro" id="IPR020846">
    <property type="entry name" value="MFS_dom"/>
</dbReference>
<dbReference type="FunFam" id="1.20.1250.20:FF:000057">
    <property type="entry name" value="MFS general substrate transporter"/>
    <property type="match status" value="1"/>
</dbReference>
<reference evidence="8" key="1">
    <citation type="submission" date="2022-06" db="EMBL/GenBank/DDBJ databases">
        <authorList>
            <consortium name="SYNGENTA / RWTH Aachen University"/>
        </authorList>
    </citation>
    <scope>NUCLEOTIDE SEQUENCE</scope>
</reference>
<accession>A0AAV0ACT6</accession>
<feature type="transmembrane region" description="Helical" evidence="6">
    <location>
        <begin position="140"/>
        <end position="160"/>
    </location>
</feature>
<evidence type="ECO:0000256" key="2">
    <source>
        <dbReference type="ARBA" id="ARBA00022448"/>
    </source>
</evidence>
<comment type="subcellular location">
    <subcellularLocation>
        <location evidence="1">Membrane</location>
        <topology evidence="1">Multi-pass membrane protein</topology>
    </subcellularLocation>
</comment>
<feature type="transmembrane region" description="Helical" evidence="6">
    <location>
        <begin position="373"/>
        <end position="394"/>
    </location>
</feature>
<protein>
    <submittedName>
        <fullName evidence="8">Major facilitator superfamily domain-containing protein</fullName>
    </submittedName>
</protein>
<feature type="transmembrane region" description="Helical" evidence="6">
    <location>
        <begin position="201"/>
        <end position="223"/>
    </location>
</feature>
<dbReference type="PANTHER" id="PTHR43791">
    <property type="entry name" value="PERMEASE-RELATED"/>
    <property type="match status" value="1"/>
</dbReference>
<dbReference type="PANTHER" id="PTHR43791:SF62">
    <property type="entry name" value="MAJOR FACILITATOR SUPERFAMILY (MFS) PROFILE DOMAIN-CONTAINING PROTEIN"/>
    <property type="match status" value="1"/>
</dbReference>
<evidence type="ECO:0000313" key="8">
    <source>
        <dbReference type="EMBL" id="CAH7665799.1"/>
    </source>
</evidence>
<evidence type="ECO:0000256" key="1">
    <source>
        <dbReference type="ARBA" id="ARBA00004141"/>
    </source>
</evidence>
<feature type="transmembrane region" description="Helical" evidence="6">
    <location>
        <begin position="349"/>
        <end position="366"/>
    </location>
</feature>
<feature type="transmembrane region" description="Helical" evidence="6">
    <location>
        <begin position="166"/>
        <end position="189"/>
    </location>
</feature>
<evidence type="ECO:0000256" key="6">
    <source>
        <dbReference type="SAM" id="Phobius"/>
    </source>
</evidence>
<comment type="caution">
    <text evidence="8">The sequence shown here is derived from an EMBL/GenBank/DDBJ whole genome shotgun (WGS) entry which is preliminary data.</text>
</comment>
<dbReference type="InterPro" id="IPR036259">
    <property type="entry name" value="MFS_trans_sf"/>
</dbReference>
<dbReference type="Pfam" id="PF07690">
    <property type="entry name" value="MFS_1"/>
    <property type="match status" value="1"/>
</dbReference>
<evidence type="ECO:0000256" key="5">
    <source>
        <dbReference type="ARBA" id="ARBA00023136"/>
    </source>
</evidence>
<dbReference type="EMBL" id="CALTRL010000007">
    <property type="protein sequence ID" value="CAH7665799.1"/>
    <property type="molecule type" value="Genomic_DNA"/>
</dbReference>
<dbReference type="GO" id="GO:0016020">
    <property type="term" value="C:membrane"/>
    <property type="evidence" value="ECO:0007669"/>
    <property type="project" value="UniProtKB-SubCell"/>
</dbReference>
<keyword evidence="4 6" id="KW-1133">Transmembrane helix</keyword>
<feature type="domain" description="Major facilitator superfamily (MFS) profile" evidence="7">
    <location>
        <begin position="75"/>
        <end position="494"/>
    </location>
</feature>
<proteinExistence type="predicted"/>
<feature type="transmembrane region" description="Helical" evidence="6">
    <location>
        <begin position="433"/>
        <end position="454"/>
    </location>
</feature>
<evidence type="ECO:0000313" key="9">
    <source>
        <dbReference type="Proteomes" id="UP001153365"/>
    </source>
</evidence>
<evidence type="ECO:0000259" key="7">
    <source>
        <dbReference type="PROSITE" id="PS50850"/>
    </source>
</evidence>
<name>A0AAV0ACT6_PHAPC</name>
<keyword evidence="5 6" id="KW-0472">Membrane</keyword>
<evidence type="ECO:0000256" key="4">
    <source>
        <dbReference type="ARBA" id="ARBA00022989"/>
    </source>
</evidence>